<dbReference type="Proteomes" id="UP000293671">
    <property type="component" value="Unassembled WGS sequence"/>
</dbReference>
<keyword evidence="3" id="KW-1003">Cell membrane</keyword>
<feature type="transmembrane region" description="Helical" evidence="7">
    <location>
        <begin position="358"/>
        <end position="375"/>
    </location>
</feature>
<organism evidence="9 10">
    <name type="scientific">Rivibacter subsaxonicus</name>
    <dbReference type="NCBI Taxonomy" id="457575"/>
    <lineage>
        <taxon>Bacteria</taxon>
        <taxon>Pseudomonadati</taxon>
        <taxon>Pseudomonadota</taxon>
        <taxon>Betaproteobacteria</taxon>
        <taxon>Burkholderiales</taxon>
        <taxon>Rivibacter</taxon>
    </lineage>
</organism>
<dbReference type="Gene3D" id="3.90.550.10">
    <property type="entry name" value="Spore Coat Polysaccharide Biosynthesis Protein SpsA, Chain A"/>
    <property type="match status" value="1"/>
</dbReference>
<dbReference type="PANTHER" id="PTHR30250">
    <property type="entry name" value="PST FAMILY PREDICTED COLANIC ACID TRANSPORTER"/>
    <property type="match status" value="1"/>
</dbReference>
<feature type="transmembrane region" description="Helical" evidence="7">
    <location>
        <begin position="174"/>
        <end position="192"/>
    </location>
</feature>
<dbReference type="InterPro" id="IPR001173">
    <property type="entry name" value="Glyco_trans_2-like"/>
</dbReference>
<evidence type="ECO:0000259" key="8">
    <source>
        <dbReference type="Pfam" id="PF00535"/>
    </source>
</evidence>
<evidence type="ECO:0000256" key="4">
    <source>
        <dbReference type="ARBA" id="ARBA00022692"/>
    </source>
</evidence>
<feature type="transmembrane region" description="Helical" evidence="7">
    <location>
        <begin position="82"/>
        <end position="105"/>
    </location>
</feature>
<keyword evidence="5 7" id="KW-1133">Transmembrane helix</keyword>
<feature type="transmembrane region" description="Helical" evidence="7">
    <location>
        <begin position="117"/>
        <end position="137"/>
    </location>
</feature>
<feature type="transmembrane region" description="Helical" evidence="7">
    <location>
        <begin position="413"/>
        <end position="434"/>
    </location>
</feature>
<keyword evidence="4 7" id="KW-0812">Transmembrane</keyword>
<accession>A0A4Q7W0C6</accession>
<dbReference type="EMBL" id="SHKP01000004">
    <property type="protein sequence ID" value="RZU02265.1"/>
    <property type="molecule type" value="Genomic_DNA"/>
</dbReference>
<protein>
    <submittedName>
        <fullName evidence="9">O-antigen/teichoic acid export membrane protein</fullName>
    </submittedName>
</protein>
<feature type="transmembrane region" description="Helical" evidence="7">
    <location>
        <begin position="446"/>
        <end position="467"/>
    </location>
</feature>
<dbReference type="CDD" id="cd13127">
    <property type="entry name" value="MATE_tuaB_like"/>
    <property type="match status" value="1"/>
</dbReference>
<dbReference type="InterPro" id="IPR029044">
    <property type="entry name" value="Nucleotide-diphossugar_trans"/>
</dbReference>
<dbReference type="RefSeq" id="WP_165393199.1">
    <property type="nucleotide sequence ID" value="NZ_SHKP01000004.1"/>
</dbReference>
<comment type="caution">
    <text evidence="9">The sequence shown here is derived from an EMBL/GenBank/DDBJ whole genome shotgun (WGS) entry which is preliminary data.</text>
</comment>
<comment type="similarity">
    <text evidence="2">Belongs to the polysaccharide synthase family.</text>
</comment>
<dbReference type="GO" id="GO:0005886">
    <property type="term" value="C:plasma membrane"/>
    <property type="evidence" value="ECO:0007669"/>
    <property type="project" value="UniProtKB-SubCell"/>
</dbReference>
<evidence type="ECO:0000256" key="3">
    <source>
        <dbReference type="ARBA" id="ARBA00022475"/>
    </source>
</evidence>
<dbReference type="Pfam" id="PF00535">
    <property type="entry name" value="Glycos_transf_2"/>
    <property type="match status" value="1"/>
</dbReference>
<gene>
    <name evidence="9" type="ORF">EV670_0288</name>
</gene>
<evidence type="ECO:0000256" key="7">
    <source>
        <dbReference type="SAM" id="Phobius"/>
    </source>
</evidence>
<evidence type="ECO:0000256" key="5">
    <source>
        <dbReference type="ARBA" id="ARBA00022989"/>
    </source>
</evidence>
<evidence type="ECO:0000313" key="10">
    <source>
        <dbReference type="Proteomes" id="UP000293671"/>
    </source>
</evidence>
<reference evidence="9 10" key="1">
    <citation type="submission" date="2019-02" db="EMBL/GenBank/DDBJ databases">
        <title>Genomic Encyclopedia of Type Strains, Phase IV (KMG-IV): sequencing the most valuable type-strain genomes for metagenomic binning, comparative biology and taxonomic classification.</title>
        <authorList>
            <person name="Goeker M."/>
        </authorList>
    </citation>
    <scope>NUCLEOTIDE SEQUENCE [LARGE SCALE GENOMIC DNA]</scope>
    <source>
        <strain evidence="9 10">DSM 19570</strain>
    </source>
</reference>
<feature type="transmembrane region" description="Helical" evidence="7">
    <location>
        <begin position="21"/>
        <end position="40"/>
    </location>
</feature>
<evidence type="ECO:0000256" key="1">
    <source>
        <dbReference type="ARBA" id="ARBA00004651"/>
    </source>
</evidence>
<dbReference type="SUPFAM" id="SSF53448">
    <property type="entry name" value="Nucleotide-diphospho-sugar transferases"/>
    <property type="match status" value="1"/>
</dbReference>
<evidence type="ECO:0000313" key="9">
    <source>
        <dbReference type="EMBL" id="RZU02265.1"/>
    </source>
</evidence>
<sequence length="857" mass="91805">MPETKLRRRVLHGLAWTSLQSWGGRALTLLIFMAMARLLGPEEFGVAAAIVALLALIQILCACGFVEAIIQRPQLNDADVNLPFFVSMALGVLTGVALVAAGPLLAGWMGKPGIEPLLLMASPVPVLAMAAAFQVAFWRRRLEYRPLTLRFLVAAGIGGPIGIAAAVAGWGTTALIVQMLVSTVVGTVWLWVKPLWRPGTTIRLESFWPLSRYGTSVAAIQLLDFVSARAIEFLIVSAHGVAALGLYAVGAKVYQVALQSLGTSVVDVAMSAMSRLAGDLSRMRRAYLQAVELSAYLAVPAFVAGAALAPEVVRVLFGASWAGAEQIMRVLMLMAALQIPQLFNSTCLNALGHPRLTLLMNVVRLVIVLAALRLFPGQNAVEMTIAFAVAQLVVAPLSHVITMRTLGVQRWAVLARVWPPLLCSALAFAAVEFARPALAELVGSTVLTLPLLMLLFFAVVASTMVLFMRPRLREVWALFRGTATEERAPAAAARTDLRSPTAQDQAVPELPAVSFEVGAAGSSLGWLADGSAPAVVEAFDQRAADANAAQAGVAELHPAQSIAEPVNELPRVSLVMPVWNGEATVRACLDAVEAQTYPRELIQVIVVDNGSSDATARIVAEYPGVMLLHEPSPGSYSARNRGITEARGEYIAFTDADCMPAPDWLARAVDAARAAPDVGIVGGRIELFGLEGDSELCVQYENILGFDQQKYIRRGHCASANWVSPKALIEALGGFDPSLKSGGDFELARRVRAAGRRLVYCPQAVVRHPCRGRVGALLSKRRRTTGGQWGQQLTPKHRLKYVLGIGVQVLVESRTILARRSLPVGVRLRLCGLSAVLASAQCIELFQLTLGSRPRRS</sequence>
<dbReference type="PANTHER" id="PTHR30250:SF10">
    <property type="entry name" value="LIPOPOLYSACCHARIDE BIOSYNTHESIS PROTEIN WZXC"/>
    <property type="match status" value="1"/>
</dbReference>
<comment type="subcellular location">
    <subcellularLocation>
        <location evidence="1">Cell membrane</location>
        <topology evidence="1">Multi-pass membrane protein</topology>
    </subcellularLocation>
</comment>
<proteinExistence type="inferred from homology"/>
<name>A0A4Q7W0C6_9BURK</name>
<evidence type="ECO:0000256" key="6">
    <source>
        <dbReference type="ARBA" id="ARBA00023136"/>
    </source>
</evidence>
<dbReference type="AlphaFoldDB" id="A0A4Q7W0C6"/>
<dbReference type="InterPro" id="IPR050833">
    <property type="entry name" value="Poly_Biosynth_Transport"/>
</dbReference>
<dbReference type="Pfam" id="PF13440">
    <property type="entry name" value="Polysacc_synt_3"/>
    <property type="match status" value="1"/>
</dbReference>
<evidence type="ECO:0000256" key="2">
    <source>
        <dbReference type="ARBA" id="ARBA00007430"/>
    </source>
</evidence>
<feature type="transmembrane region" description="Helical" evidence="7">
    <location>
        <begin position="381"/>
        <end position="401"/>
    </location>
</feature>
<feature type="transmembrane region" description="Helical" evidence="7">
    <location>
        <begin position="286"/>
        <end position="309"/>
    </location>
</feature>
<keyword evidence="10" id="KW-1185">Reference proteome</keyword>
<feature type="domain" description="Glycosyltransferase 2-like" evidence="8">
    <location>
        <begin position="573"/>
        <end position="696"/>
    </location>
</feature>
<feature type="transmembrane region" description="Helical" evidence="7">
    <location>
        <begin position="149"/>
        <end position="168"/>
    </location>
</feature>
<keyword evidence="6 7" id="KW-0472">Membrane</keyword>
<feature type="transmembrane region" description="Helical" evidence="7">
    <location>
        <begin position="46"/>
        <end position="70"/>
    </location>
</feature>